<dbReference type="Proteomes" id="UP000468650">
    <property type="component" value="Unassembled WGS sequence"/>
</dbReference>
<sequence length="215" mass="24613">MHYIEKLIKEGEHQQQDFKFRVDDARKIAKTLVAFANTDGGRLLIGVKDNGRIAGVRSDEEYHVIESASQMYTTPEVGFTATIHDVNGKQVLEIEVEPSSERPHYAIDETKKEWAYFRKDDENHPANGVIIECWKMQAEGSKSAVLAQYNDVHRKLYDLINSGERVTISKFIKTAGISPTEARKILATFLRWELIDFDIDQHGIFYTDIAENHDL</sequence>
<dbReference type="OrthoDB" id="9807907at2"/>
<dbReference type="AlphaFoldDB" id="A0A6N6RLR2"/>
<dbReference type="Pfam" id="PF04326">
    <property type="entry name" value="SLFN_AlbA_2"/>
    <property type="match status" value="1"/>
</dbReference>
<dbReference type="Gene3D" id="3.30.950.30">
    <property type="entry name" value="Schlafen, AAA domain"/>
    <property type="match status" value="1"/>
</dbReference>
<name>A0A6N6RLR2_9FLAO</name>
<protein>
    <submittedName>
        <fullName evidence="2">ATP-binding protein</fullName>
    </submittedName>
</protein>
<keyword evidence="2" id="KW-0547">Nucleotide-binding</keyword>
<keyword evidence="3" id="KW-1185">Reference proteome</keyword>
<accession>A0A6N6RLR2</accession>
<proteinExistence type="predicted"/>
<evidence type="ECO:0000313" key="2">
    <source>
        <dbReference type="EMBL" id="KAB2814503.1"/>
    </source>
</evidence>
<feature type="domain" description="Schlafen AlbA-2" evidence="1">
    <location>
        <begin position="12"/>
        <end position="127"/>
    </location>
</feature>
<keyword evidence="2" id="KW-0067">ATP-binding</keyword>
<reference evidence="2 3" key="1">
    <citation type="submission" date="2019-09" db="EMBL/GenBank/DDBJ databases">
        <title>Genomes of family Cryomorphaceae.</title>
        <authorList>
            <person name="Bowman J.P."/>
        </authorList>
    </citation>
    <scope>NUCLEOTIDE SEQUENCE [LARGE SCALE GENOMIC DNA]</scope>
    <source>
        <strain evidence="2 3">LMG 25704</strain>
    </source>
</reference>
<dbReference type="RefSeq" id="WP_151666481.1">
    <property type="nucleotide sequence ID" value="NZ_WBVO01000001.1"/>
</dbReference>
<evidence type="ECO:0000259" key="1">
    <source>
        <dbReference type="Pfam" id="PF04326"/>
    </source>
</evidence>
<comment type="caution">
    <text evidence="2">The sequence shown here is derived from an EMBL/GenBank/DDBJ whole genome shotgun (WGS) entry which is preliminary data.</text>
</comment>
<dbReference type="GO" id="GO:0005524">
    <property type="term" value="F:ATP binding"/>
    <property type="evidence" value="ECO:0007669"/>
    <property type="project" value="UniProtKB-KW"/>
</dbReference>
<evidence type="ECO:0000313" key="3">
    <source>
        <dbReference type="Proteomes" id="UP000468650"/>
    </source>
</evidence>
<organism evidence="2 3">
    <name type="scientific">Phaeocystidibacter luteus</name>
    <dbReference type="NCBI Taxonomy" id="911197"/>
    <lineage>
        <taxon>Bacteria</taxon>
        <taxon>Pseudomonadati</taxon>
        <taxon>Bacteroidota</taxon>
        <taxon>Flavobacteriia</taxon>
        <taxon>Flavobacteriales</taxon>
        <taxon>Phaeocystidibacteraceae</taxon>
        <taxon>Phaeocystidibacter</taxon>
    </lineage>
</organism>
<dbReference type="PANTHER" id="PTHR30595">
    <property type="entry name" value="GLPR-RELATED TRANSCRIPTIONAL REPRESSOR"/>
    <property type="match status" value="1"/>
</dbReference>
<dbReference type="PANTHER" id="PTHR30595:SF6">
    <property type="entry name" value="SCHLAFEN ALBA-2 DOMAIN-CONTAINING PROTEIN"/>
    <property type="match status" value="1"/>
</dbReference>
<dbReference type="EMBL" id="WBVO01000001">
    <property type="protein sequence ID" value="KAB2814503.1"/>
    <property type="molecule type" value="Genomic_DNA"/>
</dbReference>
<dbReference type="InterPro" id="IPR007421">
    <property type="entry name" value="Schlafen_AlbA_2_dom"/>
</dbReference>
<gene>
    <name evidence="2" type="ORF">F8C67_01835</name>
</gene>
<dbReference type="InterPro" id="IPR038461">
    <property type="entry name" value="Schlafen_AlbA_2_dom_sf"/>
</dbReference>